<dbReference type="RefSeq" id="WP_091562858.1">
    <property type="nucleotide sequence ID" value="NZ_FNPH01000018.1"/>
</dbReference>
<dbReference type="Pfam" id="PF03713">
    <property type="entry name" value="DUF305"/>
    <property type="match status" value="1"/>
</dbReference>
<evidence type="ECO:0000256" key="1">
    <source>
        <dbReference type="SAM" id="MobiDB-lite"/>
    </source>
</evidence>
<dbReference type="Gene3D" id="1.20.1260.10">
    <property type="match status" value="1"/>
</dbReference>
<dbReference type="InterPro" id="IPR012347">
    <property type="entry name" value="Ferritin-like"/>
</dbReference>
<dbReference type="PANTHER" id="PTHR36933">
    <property type="entry name" value="SLL0788 PROTEIN"/>
    <property type="match status" value="1"/>
</dbReference>
<evidence type="ECO:0000313" key="4">
    <source>
        <dbReference type="EMBL" id="SDZ45486.1"/>
    </source>
</evidence>
<keyword evidence="2" id="KW-0732">Signal</keyword>
<sequence>MNSSHRRILVIGAVAAAVLAGGAGAYALTSTSSRPATAPTVEASPTPTSTAPVILPGRPGETATVKRGDEVAPAASPRYNTLDVWYLRMMIPHHTQALQMAALAPDRAADPKVLAVAERIKASQAPEILQMRAWLDARGLTLDDPKGGHDHGTMRGMQSPERMKELAAAKGAAFDRLFIAMMTEHHEGAIEMSTNVLKVGWDITIQELANSVATEQAVEIGRMGALLKP</sequence>
<reference evidence="5" key="1">
    <citation type="submission" date="2016-10" db="EMBL/GenBank/DDBJ databases">
        <authorList>
            <person name="Varghese N."/>
            <person name="Submissions S."/>
        </authorList>
    </citation>
    <scope>NUCLEOTIDE SEQUENCE [LARGE SCALE GENOMIC DNA]</scope>
    <source>
        <strain evidence="5">DSM 45245</strain>
    </source>
</reference>
<protein>
    <submittedName>
        <fullName evidence="4">Uncharacterized conserved protein, DUF305 family</fullName>
    </submittedName>
</protein>
<evidence type="ECO:0000256" key="2">
    <source>
        <dbReference type="SAM" id="SignalP"/>
    </source>
</evidence>
<gene>
    <name evidence="4" type="ORF">SAMN05444365_11826</name>
</gene>
<dbReference type="EMBL" id="FNPH01000018">
    <property type="protein sequence ID" value="SDZ45486.1"/>
    <property type="molecule type" value="Genomic_DNA"/>
</dbReference>
<dbReference type="Proteomes" id="UP000242415">
    <property type="component" value="Unassembled WGS sequence"/>
</dbReference>
<dbReference type="PANTHER" id="PTHR36933:SF1">
    <property type="entry name" value="SLL0788 PROTEIN"/>
    <property type="match status" value="1"/>
</dbReference>
<accession>A0A1H3T5E6</accession>
<keyword evidence="5" id="KW-1185">Reference proteome</keyword>
<feature type="compositionally biased region" description="Low complexity" evidence="1">
    <location>
        <begin position="31"/>
        <end position="40"/>
    </location>
</feature>
<dbReference type="AlphaFoldDB" id="A0A1H3T5E6"/>
<feature type="chain" id="PRO_5017218004" evidence="2">
    <location>
        <begin position="28"/>
        <end position="229"/>
    </location>
</feature>
<evidence type="ECO:0000313" key="5">
    <source>
        <dbReference type="Proteomes" id="UP000242415"/>
    </source>
</evidence>
<feature type="domain" description="DUF305" evidence="3">
    <location>
        <begin position="83"/>
        <end position="227"/>
    </location>
</feature>
<dbReference type="InterPro" id="IPR005183">
    <property type="entry name" value="DUF305_CopM-like"/>
</dbReference>
<feature type="region of interest" description="Disordered" evidence="1">
    <location>
        <begin position="31"/>
        <end position="50"/>
    </location>
</feature>
<evidence type="ECO:0000259" key="3">
    <source>
        <dbReference type="Pfam" id="PF03713"/>
    </source>
</evidence>
<feature type="signal peptide" evidence="2">
    <location>
        <begin position="1"/>
        <end position="27"/>
    </location>
</feature>
<dbReference type="STRING" id="405436.SAMN05444365_11826"/>
<organism evidence="4 5">
    <name type="scientific">Micromonospora pattaloongensis</name>
    <dbReference type="NCBI Taxonomy" id="405436"/>
    <lineage>
        <taxon>Bacteria</taxon>
        <taxon>Bacillati</taxon>
        <taxon>Actinomycetota</taxon>
        <taxon>Actinomycetes</taxon>
        <taxon>Micromonosporales</taxon>
        <taxon>Micromonosporaceae</taxon>
        <taxon>Micromonospora</taxon>
    </lineage>
</organism>
<proteinExistence type="predicted"/>
<name>A0A1H3T5E6_9ACTN</name>
<dbReference type="OrthoDB" id="26872at2"/>